<evidence type="ECO:0000256" key="5">
    <source>
        <dbReference type="ARBA" id="ARBA00022723"/>
    </source>
</evidence>
<evidence type="ECO:0000256" key="6">
    <source>
        <dbReference type="ARBA" id="ARBA00022759"/>
    </source>
</evidence>
<name>A0ABR7N2P5_9FIRM</name>
<evidence type="ECO:0000313" key="10">
    <source>
        <dbReference type="EMBL" id="MBC8562903.1"/>
    </source>
</evidence>
<dbReference type="Proteomes" id="UP000606193">
    <property type="component" value="Unassembled WGS sequence"/>
</dbReference>
<evidence type="ECO:0000256" key="3">
    <source>
        <dbReference type="ARBA" id="ARBA00022552"/>
    </source>
</evidence>
<comment type="subcellular location">
    <subcellularLocation>
        <location evidence="9">Cytoplasm</location>
    </subcellularLocation>
</comment>
<dbReference type="InterPro" id="IPR002036">
    <property type="entry name" value="YbeY"/>
</dbReference>
<organism evidence="10 11">
    <name type="scientific">Jutongia huaianensis</name>
    <dbReference type="NCBI Taxonomy" id="2763668"/>
    <lineage>
        <taxon>Bacteria</taxon>
        <taxon>Bacillati</taxon>
        <taxon>Bacillota</taxon>
        <taxon>Clostridia</taxon>
        <taxon>Lachnospirales</taxon>
        <taxon>Lachnospiraceae</taxon>
        <taxon>Jutongia</taxon>
    </lineage>
</organism>
<dbReference type="PANTHER" id="PTHR46986">
    <property type="entry name" value="ENDORIBONUCLEASE YBEY, CHLOROPLASTIC"/>
    <property type="match status" value="1"/>
</dbReference>
<dbReference type="EC" id="3.1.-.-" evidence="9"/>
<keyword evidence="4 9" id="KW-0540">Nuclease</keyword>
<feature type="binding site" evidence="9">
    <location>
        <position position="137"/>
    </location>
    <ligand>
        <name>Zn(2+)</name>
        <dbReference type="ChEBI" id="CHEBI:29105"/>
        <note>catalytic</note>
    </ligand>
</feature>
<comment type="caution">
    <text evidence="10">The sequence shown here is derived from an EMBL/GenBank/DDBJ whole genome shotgun (WGS) entry which is preliminary data.</text>
</comment>
<evidence type="ECO:0000256" key="4">
    <source>
        <dbReference type="ARBA" id="ARBA00022722"/>
    </source>
</evidence>
<dbReference type="PANTHER" id="PTHR46986:SF1">
    <property type="entry name" value="ENDORIBONUCLEASE YBEY, CHLOROPLASTIC"/>
    <property type="match status" value="1"/>
</dbReference>
<keyword evidence="6 9" id="KW-0255">Endonuclease</keyword>
<dbReference type="RefSeq" id="WP_022465814.1">
    <property type="nucleotide sequence ID" value="NZ_JACRSX010000013.1"/>
</dbReference>
<proteinExistence type="inferred from homology"/>
<dbReference type="HAMAP" id="MF_00009">
    <property type="entry name" value="Endoribonucl_YbeY"/>
    <property type="match status" value="1"/>
</dbReference>
<evidence type="ECO:0000256" key="9">
    <source>
        <dbReference type="HAMAP-Rule" id="MF_00009"/>
    </source>
</evidence>
<keyword evidence="5 9" id="KW-0479">Metal-binding</keyword>
<dbReference type="Pfam" id="PF02130">
    <property type="entry name" value="YbeY"/>
    <property type="match status" value="1"/>
</dbReference>
<keyword evidence="8 9" id="KW-0862">Zinc</keyword>
<keyword evidence="11" id="KW-1185">Reference proteome</keyword>
<sequence>MTICFENETDQKLDFDYETILEKVICQAADQEKCPYEFEVNVTFTDNDSIREINREFRELDVPTDVLSFPMVDYPAPADFSVLEDEDNAAEYFHPETGELILGDIVISVERAKMQAEEYGHSLKREICFLTAHSMLHLFGYDHMEDEERIEMERRQEQILQDLGIIRE</sequence>
<keyword evidence="9" id="KW-0963">Cytoplasm</keyword>
<dbReference type="PROSITE" id="PS01306">
    <property type="entry name" value="UPF0054"/>
    <property type="match status" value="1"/>
</dbReference>
<evidence type="ECO:0000256" key="1">
    <source>
        <dbReference type="ARBA" id="ARBA00010875"/>
    </source>
</evidence>
<gene>
    <name evidence="9 10" type="primary">ybeY</name>
    <name evidence="10" type="ORF">H8704_09755</name>
</gene>
<dbReference type="InterPro" id="IPR020549">
    <property type="entry name" value="YbeY_CS"/>
</dbReference>
<evidence type="ECO:0000256" key="8">
    <source>
        <dbReference type="ARBA" id="ARBA00022833"/>
    </source>
</evidence>
<evidence type="ECO:0000256" key="2">
    <source>
        <dbReference type="ARBA" id="ARBA00022517"/>
    </source>
</evidence>
<reference evidence="10 11" key="1">
    <citation type="submission" date="2020-08" db="EMBL/GenBank/DDBJ databases">
        <title>Genome public.</title>
        <authorList>
            <person name="Liu C."/>
            <person name="Sun Q."/>
        </authorList>
    </citation>
    <scope>NUCLEOTIDE SEQUENCE [LARGE SCALE GENOMIC DNA]</scope>
    <source>
        <strain evidence="10 11">NSJ-37</strain>
    </source>
</reference>
<feature type="binding site" evidence="9">
    <location>
        <position position="143"/>
    </location>
    <ligand>
        <name>Zn(2+)</name>
        <dbReference type="ChEBI" id="CHEBI:29105"/>
        <note>catalytic</note>
    </ligand>
</feature>
<protein>
    <recommendedName>
        <fullName evidence="9">Endoribonuclease YbeY</fullName>
        <ecNumber evidence="9">3.1.-.-</ecNumber>
    </recommendedName>
</protein>
<keyword evidence="7 9" id="KW-0378">Hydrolase</keyword>
<dbReference type="SUPFAM" id="SSF55486">
    <property type="entry name" value="Metalloproteases ('zincins'), catalytic domain"/>
    <property type="match status" value="1"/>
</dbReference>
<comment type="function">
    <text evidence="9">Single strand-specific metallo-endoribonuclease involved in late-stage 70S ribosome quality control and in maturation of the 3' terminus of the 16S rRNA.</text>
</comment>
<comment type="cofactor">
    <cofactor evidence="9">
        <name>Zn(2+)</name>
        <dbReference type="ChEBI" id="CHEBI:29105"/>
    </cofactor>
    <text evidence="9">Binds 1 zinc ion.</text>
</comment>
<feature type="binding site" evidence="9">
    <location>
        <position position="133"/>
    </location>
    <ligand>
        <name>Zn(2+)</name>
        <dbReference type="ChEBI" id="CHEBI:29105"/>
        <note>catalytic</note>
    </ligand>
</feature>
<dbReference type="Gene3D" id="3.40.390.30">
    <property type="entry name" value="Metalloproteases ('zincins'), catalytic domain"/>
    <property type="match status" value="1"/>
</dbReference>
<evidence type="ECO:0000313" key="11">
    <source>
        <dbReference type="Proteomes" id="UP000606193"/>
    </source>
</evidence>
<evidence type="ECO:0000256" key="7">
    <source>
        <dbReference type="ARBA" id="ARBA00022801"/>
    </source>
</evidence>
<dbReference type="NCBIfam" id="TIGR00043">
    <property type="entry name" value="rRNA maturation RNase YbeY"/>
    <property type="match status" value="1"/>
</dbReference>
<accession>A0ABR7N2P5</accession>
<comment type="similarity">
    <text evidence="1 9">Belongs to the endoribonuclease YbeY family.</text>
</comment>
<dbReference type="EMBL" id="JACRSX010000013">
    <property type="protein sequence ID" value="MBC8562903.1"/>
    <property type="molecule type" value="Genomic_DNA"/>
</dbReference>
<keyword evidence="3 9" id="KW-0698">rRNA processing</keyword>
<keyword evidence="2 9" id="KW-0690">Ribosome biogenesis</keyword>
<dbReference type="InterPro" id="IPR023091">
    <property type="entry name" value="MetalPrtase_cat_dom_sf_prd"/>
</dbReference>